<organism evidence="3 4">
    <name type="scientific">Oculimacula yallundae</name>
    <dbReference type="NCBI Taxonomy" id="86028"/>
    <lineage>
        <taxon>Eukaryota</taxon>
        <taxon>Fungi</taxon>
        <taxon>Dikarya</taxon>
        <taxon>Ascomycota</taxon>
        <taxon>Pezizomycotina</taxon>
        <taxon>Leotiomycetes</taxon>
        <taxon>Helotiales</taxon>
        <taxon>Ploettnerulaceae</taxon>
        <taxon>Oculimacula</taxon>
    </lineage>
</organism>
<evidence type="ECO:0000313" key="4">
    <source>
        <dbReference type="Proteomes" id="UP001595075"/>
    </source>
</evidence>
<accession>A0ABR4CCR9</accession>
<feature type="chain" id="PRO_5045949497" evidence="2">
    <location>
        <begin position="26"/>
        <end position="319"/>
    </location>
</feature>
<gene>
    <name evidence="3" type="ORF">VTL71DRAFT_1980</name>
</gene>
<evidence type="ECO:0000256" key="1">
    <source>
        <dbReference type="SAM" id="MobiDB-lite"/>
    </source>
</evidence>
<protein>
    <submittedName>
        <fullName evidence="3">Uncharacterized protein</fullName>
    </submittedName>
</protein>
<dbReference type="EMBL" id="JAZHXI010000010">
    <property type="protein sequence ID" value="KAL2067555.1"/>
    <property type="molecule type" value="Genomic_DNA"/>
</dbReference>
<reference evidence="3 4" key="1">
    <citation type="journal article" date="2024" name="Commun. Biol.">
        <title>Comparative genomic analysis of thermophilic fungi reveals convergent evolutionary adaptations and gene losses.</title>
        <authorList>
            <person name="Steindorff A.S."/>
            <person name="Aguilar-Pontes M.V."/>
            <person name="Robinson A.J."/>
            <person name="Andreopoulos B."/>
            <person name="LaButti K."/>
            <person name="Kuo A."/>
            <person name="Mondo S."/>
            <person name="Riley R."/>
            <person name="Otillar R."/>
            <person name="Haridas S."/>
            <person name="Lipzen A."/>
            <person name="Grimwood J."/>
            <person name="Schmutz J."/>
            <person name="Clum A."/>
            <person name="Reid I.D."/>
            <person name="Moisan M.C."/>
            <person name="Butler G."/>
            <person name="Nguyen T.T.M."/>
            <person name="Dewar K."/>
            <person name="Conant G."/>
            <person name="Drula E."/>
            <person name="Henrissat B."/>
            <person name="Hansel C."/>
            <person name="Singer S."/>
            <person name="Hutchinson M.I."/>
            <person name="de Vries R.P."/>
            <person name="Natvig D.O."/>
            <person name="Powell A.J."/>
            <person name="Tsang A."/>
            <person name="Grigoriev I.V."/>
        </authorList>
    </citation>
    <scope>NUCLEOTIDE SEQUENCE [LARGE SCALE GENOMIC DNA]</scope>
    <source>
        <strain evidence="3 4">CBS 494.80</strain>
    </source>
</reference>
<proteinExistence type="predicted"/>
<keyword evidence="2" id="KW-0732">Signal</keyword>
<feature type="signal peptide" evidence="2">
    <location>
        <begin position="1"/>
        <end position="25"/>
    </location>
</feature>
<evidence type="ECO:0000256" key="2">
    <source>
        <dbReference type="SAM" id="SignalP"/>
    </source>
</evidence>
<keyword evidence="4" id="KW-1185">Reference proteome</keyword>
<name>A0ABR4CCR9_9HELO</name>
<feature type="region of interest" description="Disordered" evidence="1">
    <location>
        <begin position="69"/>
        <end position="99"/>
    </location>
</feature>
<evidence type="ECO:0000313" key="3">
    <source>
        <dbReference type="EMBL" id="KAL2067555.1"/>
    </source>
</evidence>
<comment type="caution">
    <text evidence="3">The sequence shown here is derived from an EMBL/GenBank/DDBJ whole genome shotgun (WGS) entry which is preliminary data.</text>
</comment>
<dbReference type="Proteomes" id="UP001595075">
    <property type="component" value="Unassembled WGS sequence"/>
</dbReference>
<sequence>MMSPYSNIVLLATLLLSSLSASILASPTYGSNNTASYTPSISVPAASPTATFAVIPSNITTTYISSPTGVSNGTSVPGSNSSFTGKPLSPSTTPVPASAATSLREFAPSAPALPHIEPPTQVVRLQVTSSLRTQNGEPQGPSWRELPELQQHFPTLRAVMYQHPFLKLIVEALPPKPWPILVADVPLWRTTEDDDLPHGIGQVARAKMQFKTEGELVAYENPSQETIMEVFKLVNEKGAAMYRIEWNRLHLRALGRGPQPGPGWKDVLPGRIKGFLIIYIWNAPSAIEEHSRKLKLLSEAGHITFSTYSIQSPEFVSRL</sequence>